<evidence type="ECO:0000313" key="2">
    <source>
        <dbReference type="EMBL" id="CAF5191580.1"/>
    </source>
</evidence>
<organism evidence="2 3">
    <name type="scientific">Rotaria magnacalcarata</name>
    <dbReference type="NCBI Taxonomy" id="392030"/>
    <lineage>
        <taxon>Eukaryota</taxon>
        <taxon>Metazoa</taxon>
        <taxon>Spiralia</taxon>
        <taxon>Gnathifera</taxon>
        <taxon>Rotifera</taxon>
        <taxon>Eurotatoria</taxon>
        <taxon>Bdelloidea</taxon>
        <taxon>Philodinida</taxon>
        <taxon>Philodinidae</taxon>
        <taxon>Rotaria</taxon>
    </lineage>
</organism>
<feature type="non-terminal residue" evidence="2">
    <location>
        <position position="1"/>
    </location>
</feature>
<dbReference type="Proteomes" id="UP000681720">
    <property type="component" value="Unassembled WGS sequence"/>
</dbReference>
<gene>
    <name evidence="2" type="ORF">GIL414_LOCUS73146</name>
</gene>
<dbReference type="AlphaFoldDB" id="A0A8S3I336"/>
<name>A0A8S3I336_9BILA</name>
<dbReference type="EMBL" id="CAJOBJ010337998">
    <property type="protein sequence ID" value="CAF5191580.1"/>
    <property type="molecule type" value="Genomic_DNA"/>
</dbReference>
<evidence type="ECO:0000313" key="3">
    <source>
        <dbReference type="Proteomes" id="UP000681720"/>
    </source>
</evidence>
<sequence length="68" mass="7808">ANIEIACNKESPCNHSSLDEQNFESIDSNRNENIIPDPLVDDSPDDPKGQFNQCSRSVHRELRSRFYD</sequence>
<evidence type="ECO:0000256" key="1">
    <source>
        <dbReference type="SAM" id="MobiDB-lite"/>
    </source>
</evidence>
<proteinExistence type="predicted"/>
<reference evidence="2" key="1">
    <citation type="submission" date="2021-02" db="EMBL/GenBank/DDBJ databases">
        <authorList>
            <person name="Nowell W R."/>
        </authorList>
    </citation>
    <scope>NUCLEOTIDE SEQUENCE</scope>
</reference>
<accession>A0A8S3I336</accession>
<protein>
    <submittedName>
        <fullName evidence="2">Uncharacterized protein</fullName>
    </submittedName>
</protein>
<comment type="caution">
    <text evidence="2">The sequence shown here is derived from an EMBL/GenBank/DDBJ whole genome shotgun (WGS) entry which is preliminary data.</text>
</comment>
<feature type="region of interest" description="Disordered" evidence="1">
    <location>
        <begin position="29"/>
        <end position="55"/>
    </location>
</feature>